<comment type="subcellular location">
    <subcellularLocation>
        <location evidence="1">Nucleus</location>
    </subcellularLocation>
</comment>
<dbReference type="SMART" id="SM00906">
    <property type="entry name" value="Fungal_trans"/>
    <property type="match status" value="2"/>
</dbReference>
<dbReference type="AlphaFoldDB" id="A0A9P9IXM5"/>
<dbReference type="Proteomes" id="UP000717696">
    <property type="component" value="Unassembled WGS sequence"/>
</dbReference>
<protein>
    <submittedName>
        <fullName evidence="10">Fungal-specific transcription factor domain-containing protein</fullName>
    </submittedName>
</protein>
<evidence type="ECO:0000256" key="8">
    <source>
        <dbReference type="SAM" id="MobiDB-lite"/>
    </source>
</evidence>
<reference evidence="10" key="1">
    <citation type="journal article" date="2021" name="Nat. Commun.">
        <title>Genetic determinants of endophytism in the Arabidopsis root mycobiome.</title>
        <authorList>
            <person name="Mesny F."/>
            <person name="Miyauchi S."/>
            <person name="Thiergart T."/>
            <person name="Pickel B."/>
            <person name="Atanasova L."/>
            <person name="Karlsson M."/>
            <person name="Huettel B."/>
            <person name="Barry K.W."/>
            <person name="Haridas S."/>
            <person name="Chen C."/>
            <person name="Bauer D."/>
            <person name="Andreopoulos W."/>
            <person name="Pangilinan J."/>
            <person name="LaButti K."/>
            <person name="Riley R."/>
            <person name="Lipzen A."/>
            <person name="Clum A."/>
            <person name="Drula E."/>
            <person name="Henrissat B."/>
            <person name="Kohler A."/>
            <person name="Grigoriev I.V."/>
            <person name="Martin F.M."/>
            <person name="Hacquard S."/>
        </authorList>
    </citation>
    <scope>NUCLEOTIDE SEQUENCE</scope>
    <source>
        <strain evidence="10">MPI-CAGE-AT-0021</strain>
    </source>
</reference>
<dbReference type="GO" id="GO:0045944">
    <property type="term" value="P:positive regulation of transcription by RNA polymerase II"/>
    <property type="evidence" value="ECO:0007669"/>
    <property type="project" value="TreeGrafter"/>
</dbReference>
<feature type="domain" description="Zn(2)-C6 fungal-type" evidence="9">
    <location>
        <begin position="684"/>
        <end position="714"/>
    </location>
</feature>
<dbReference type="PROSITE" id="PS00463">
    <property type="entry name" value="ZN2_CY6_FUNGAL_1"/>
    <property type="match status" value="1"/>
</dbReference>
<comment type="caution">
    <text evidence="10">The sequence shown here is derived from an EMBL/GenBank/DDBJ whole genome shotgun (WGS) entry which is preliminary data.</text>
</comment>
<evidence type="ECO:0000313" key="10">
    <source>
        <dbReference type="EMBL" id="KAH7137522.1"/>
    </source>
</evidence>
<gene>
    <name evidence="10" type="ORF">B0J13DRAFT_78568</name>
</gene>
<dbReference type="CDD" id="cd00067">
    <property type="entry name" value="GAL4"/>
    <property type="match status" value="2"/>
</dbReference>
<dbReference type="InterPro" id="IPR007219">
    <property type="entry name" value="XnlR_reg_dom"/>
</dbReference>
<keyword evidence="7" id="KW-0539">Nucleus</keyword>
<dbReference type="CDD" id="cd12148">
    <property type="entry name" value="fungal_TF_MHR"/>
    <property type="match status" value="2"/>
</dbReference>
<dbReference type="PANTHER" id="PTHR47782">
    <property type="entry name" value="ZN(II)2CYS6 TRANSCRIPTION FACTOR (EUROFUNG)-RELATED"/>
    <property type="match status" value="1"/>
</dbReference>
<evidence type="ECO:0000256" key="1">
    <source>
        <dbReference type="ARBA" id="ARBA00004123"/>
    </source>
</evidence>
<dbReference type="InterPro" id="IPR001138">
    <property type="entry name" value="Zn2Cys6_DnaBD"/>
</dbReference>
<accession>A0A9P9IXM5</accession>
<dbReference type="GO" id="GO:0006351">
    <property type="term" value="P:DNA-templated transcription"/>
    <property type="evidence" value="ECO:0007669"/>
    <property type="project" value="InterPro"/>
</dbReference>
<evidence type="ECO:0000256" key="4">
    <source>
        <dbReference type="ARBA" id="ARBA00023015"/>
    </source>
</evidence>
<keyword evidence="6" id="KW-0804">Transcription</keyword>
<dbReference type="SMART" id="SM00066">
    <property type="entry name" value="GAL4"/>
    <property type="match status" value="2"/>
</dbReference>
<evidence type="ECO:0000256" key="5">
    <source>
        <dbReference type="ARBA" id="ARBA00023125"/>
    </source>
</evidence>
<dbReference type="Pfam" id="PF00172">
    <property type="entry name" value="Zn_clus"/>
    <property type="match status" value="2"/>
</dbReference>
<dbReference type="SUPFAM" id="SSF57701">
    <property type="entry name" value="Zn2/Cys6 DNA-binding domain"/>
    <property type="match status" value="2"/>
</dbReference>
<dbReference type="Gene3D" id="4.10.240.10">
    <property type="entry name" value="Zn(2)-C6 fungal-type DNA-binding domain"/>
    <property type="match status" value="2"/>
</dbReference>
<dbReference type="PROSITE" id="PS50048">
    <property type="entry name" value="ZN2_CY6_FUNGAL_2"/>
    <property type="match status" value="2"/>
</dbReference>
<organism evidence="10 11">
    <name type="scientific">Dactylonectria estremocensis</name>
    <dbReference type="NCBI Taxonomy" id="1079267"/>
    <lineage>
        <taxon>Eukaryota</taxon>
        <taxon>Fungi</taxon>
        <taxon>Dikarya</taxon>
        <taxon>Ascomycota</taxon>
        <taxon>Pezizomycotina</taxon>
        <taxon>Sordariomycetes</taxon>
        <taxon>Hypocreomycetidae</taxon>
        <taxon>Hypocreales</taxon>
        <taxon>Nectriaceae</taxon>
        <taxon>Dactylonectria</taxon>
    </lineage>
</organism>
<evidence type="ECO:0000256" key="2">
    <source>
        <dbReference type="ARBA" id="ARBA00022723"/>
    </source>
</evidence>
<evidence type="ECO:0000256" key="7">
    <source>
        <dbReference type="ARBA" id="ARBA00023242"/>
    </source>
</evidence>
<dbReference type="PANTHER" id="PTHR47782:SF1">
    <property type="entry name" value="PYRIMIDINE PATHWAY REGULATORY PROTEIN 1"/>
    <property type="match status" value="1"/>
</dbReference>
<dbReference type="EMBL" id="JAGMUU010000015">
    <property type="protein sequence ID" value="KAH7137522.1"/>
    <property type="molecule type" value="Genomic_DNA"/>
</dbReference>
<evidence type="ECO:0000313" key="11">
    <source>
        <dbReference type="Proteomes" id="UP000717696"/>
    </source>
</evidence>
<dbReference type="GO" id="GO:0043565">
    <property type="term" value="F:sequence-specific DNA binding"/>
    <property type="evidence" value="ECO:0007669"/>
    <property type="project" value="TreeGrafter"/>
</dbReference>
<dbReference type="GO" id="GO:0008270">
    <property type="term" value="F:zinc ion binding"/>
    <property type="evidence" value="ECO:0007669"/>
    <property type="project" value="InterPro"/>
</dbReference>
<dbReference type="Pfam" id="PF04082">
    <property type="entry name" value="Fungal_trans"/>
    <property type="match status" value="1"/>
</dbReference>
<keyword evidence="4" id="KW-0805">Transcription regulation</keyword>
<keyword evidence="2" id="KW-0479">Metal-binding</keyword>
<feature type="region of interest" description="Disordered" evidence="8">
    <location>
        <begin position="68"/>
        <end position="92"/>
    </location>
</feature>
<dbReference type="InterPro" id="IPR036864">
    <property type="entry name" value="Zn2-C6_fun-type_DNA-bd_sf"/>
</dbReference>
<keyword evidence="5" id="KW-0238">DNA-binding</keyword>
<dbReference type="InterPro" id="IPR052202">
    <property type="entry name" value="Yeast_MetPath_Reg"/>
</dbReference>
<evidence type="ECO:0000259" key="9">
    <source>
        <dbReference type="PROSITE" id="PS50048"/>
    </source>
</evidence>
<dbReference type="OrthoDB" id="25921at2759"/>
<dbReference type="GO" id="GO:0005634">
    <property type="term" value="C:nucleus"/>
    <property type="evidence" value="ECO:0007669"/>
    <property type="project" value="UniProtKB-SubCell"/>
</dbReference>
<evidence type="ECO:0000256" key="6">
    <source>
        <dbReference type="ARBA" id="ARBA00023163"/>
    </source>
</evidence>
<sequence length="1078" mass="121977">MEPRSRAKRHRTTPACARCYKFKQKCDRGTPKCLRCVTAGVECTAINRQTSSEVPRSPVQYLEQRLAELERSNPDKRREGAERLPHDESSYHQHEQILDIAAMSIKKHMTPYLFDSHPVLQHRSKLLYPSERPPLKIPVQGIYHDTHTRTAGQEYGTQFSHFNARKMPLDVAARLFDNYKDSILPRFPCFMEAELSDRFHQFYNEPGDDNMRSSTTGFVVTIILAISSLSSKRHDFRKVAALSESLHADAMRYVDFLRDASITSLQCLLLLIQLALLLPHTGNLWYLSGEAMRMAVSLGLHQEPDMTIVSGPVYGELRRRLFWVTYQLDRTVAIAAGCPIALSDEHITTQLPFNGGPPYTNLDEHMPGISHPHKEKQFLIQTHVCLIQSEIHAVQFFDHPIPDHVADYDTWVYKTEISVRNLVEQVRADGVTAPWLVSAAHQCQVLLHRPCSRNIAVSESSLAAAAIASINLITTSLESVIAGGFVVVFELANSAFQAGMVLLYALRNHASELQQASLTKHSQNALEGLEKLFDALSRRWPALSDTKHYLKELVDTNLRNPVGNYGSEYDMNVLEELDCLVTQRRIHSIYHRNIPLPTLFKGTPKSEASAQISPGFLDDETWWRDFINEDFDMNDHALPSNDTVPTPVLEIQKITPKDSEPPGWSLYPFNPRTTLDKILHSLPACSFCRDRRIKCHQQVPACKECHRTSRECMFFDPILSQNVPLRRICSLVDKIKSLEERNLSSVVATSQKSSLIYCPPQTLSARAILVPIACVTDQLATRLHYRAEFAPTTCFFGPWSSLGFLTTLMKRKPSWNSTQSIQAAFEWAEPVSINVMTPEIGRPPISVASALFSLFSMSANAFFPILDASSLGEVISQCYETDQDSRFGHTQELFYLVLAIATIIAKRNEPILAAWSRAYFDKATILLDTTCDHSSRHANISLLQRTLLICIYLLLSPKSGDIWRHLGFAIRLFFDLSHRPSMDEDEDHSLFCTLTRTLYCLERYGANSLHRPGLISFISAKFPLLLVDQAYSLSAILFAMNLLQVLLRPLKNASPYSSISFRFTNCKSIVRCSDTTWI</sequence>
<name>A0A9P9IXM5_9HYPO</name>
<evidence type="ECO:0000256" key="3">
    <source>
        <dbReference type="ARBA" id="ARBA00022833"/>
    </source>
</evidence>
<feature type="domain" description="Zn(2)-C6 fungal-type" evidence="9">
    <location>
        <begin position="15"/>
        <end position="45"/>
    </location>
</feature>
<keyword evidence="3" id="KW-0862">Zinc</keyword>
<proteinExistence type="predicted"/>
<dbReference type="GO" id="GO:0000981">
    <property type="term" value="F:DNA-binding transcription factor activity, RNA polymerase II-specific"/>
    <property type="evidence" value="ECO:0007669"/>
    <property type="project" value="InterPro"/>
</dbReference>
<keyword evidence="11" id="KW-1185">Reference proteome</keyword>